<feature type="domain" description="PPIase FKBP-type" evidence="10">
    <location>
        <begin position="6"/>
        <end position="157"/>
    </location>
</feature>
<comment type="catalytic activity">
    <reaction evidence="1 8 9">
        <text>[protein]-peptidylproline (omega=180) = [protein]-peptidylproline (omega=0)</text>
        <dbReference type="Rhea" id="RHEA:16237"/>
        <dbReference type="Rhea" id="RHEA-COMP:10747"/>
        <dbReference type="Rhea" id="RHEA-COMP:10748"/>
        <dbReference type="ChEBI" id="CHEBI:83833"/>
        <dbReference type="ChEBI" id="CHEBI:83834"/>
        <dbReference type="EC" id="5.2.1.8"/>
    </reaction>
</comment>
<keyword evidence="6" id="KW-0143">Chaperone</keyword>
<protein>
    <recommendedName>
        <fullName evidence="9">Peptidyl-prolyl cis-trans isomerase</fullName>
        <ecNumber evidence="9">5.2.1.8</ecNumber>
    </recommendedName>
</protein>
<dbReference type="Gene3D" id="3.10.50.40">
    <property type="match status" value="1"/>
</dbReference>
<gene>
    <name evidence="11" type="ORF">EGD98_02580</name>
</gene>
<keyword evidence="7 8" id="KW-0413">Isomerase</keyword>
<evidence type="ECO:0000256" key="2">
    <source>
        <dbReference type="ARBA" id="ARBA00004496"/>
    </source>
</evidence>
<evidence type="ECO:0000256" key="1">
    <source>
        <dbReference type="ARBA" id="ARBA00000971"/>
    </source>
</evidence>
<evidence type="ECO:0000313" key="11">
    <source>
        <dbReference type="EMBL" id="MBX0302553.1"/>
    </source>
</evidence>
<evidence type="ECO:0000313" key="12">
    <source>
        <dbReference type="Proteomes" id="UP000783863"/>
    </source>
</evidence>
<evidence type="ECO:0000256" key="4">
    <source>
        <dbReference type="ARBA" id="ARBA00022490"/>
    </source>
</evidence>
<evidence type="ECO:0000256" key="3">
    <source>
        <dbReference type="ARBA" id="ARBA00006577"/>
    </source>
</evidence>
<accession>A0A8J7YFR8</accession>
<dbReference type="Proteomes" id="UP000783863">
    <property type="component" value="Unassembled WGS sequence"/>
</dbReference>
<dbReference type="PANTHER" id="PTHR47861:SF3">
    <property type="entry name" value="FKBP-TYPE PEPTIDYL-PROLYL CIS-TRANS ISOMERASE SLYD"/>
    <property type="match status" value="1"/>
</dbReference>
<dbReference type="PANTHER" id="PTHR47861">
    <property type="entry name" value="FKBP-TYPE PEPTIDYL-PROLYL CIS-TRANS ISOMERASE SLYD"/>
    <property type="match status" value="1"/>
</dbReference>
<evidence type="ECO:0000256" key="8">
    <source>
        <dbReference type="PROSITE-ProRule" id="PRU00277"/>
    </source>
</evidence>
<reference evidence="11" key="1">
    <citation type="submission" date="2021-06" db="EMBL/GenBank/DDBJ databases">
        <title>Halomicroarcula sp. F24A a new haloarchaeum isolated from saline soil.</title>
        <authorList>
            <person name="Duran-Viseras A."/>
            <person name="Sanchez-Porro C."/>
            <person name="Ventosa A."/>
        </authorList>
    </citation>
    <scope>NUCLEOTIDE SEQUENCE</scope>
    <source>
        <strain evidence="11">F24A</strain>
    </source>
</reference>
<proteinExistence type="inferred from homology"/>
<evidence type="ECO:0000256" key="6">
    <source>
        <dbReference type="ARBA" id="ARBA00023186"/>
    </source>
</evidence>
<dbReference type="InterPro" id="IPR046357">
    <property type="entry name" value="PPIase_dom_sf"/>
</dbReference>
<dbReference type="Pfam" id="PF00254">
    <property type="entry name" value="FKBP_C"/>
    <property type="match status" value="1"/>
</dbReference>
<dbReference type="EMBL" id="RKLQ01000001">
    <property type="protein sequence ID" value="MBX0302553.1"/>
    <property type="molecule type" value="Genomic_DNA"/>
</dbReference>
<dbReference type="AlphaFoldDB" id="A0A8J7YFR8"/>
<dbReference type="SUPFAM" id="SSF54534">
    <property type="entry name" value="FKBP-like"/>
    <property type="match status" value="1"/>
</dbReference>
<dbReference type="RefSeq" id="WP_220586789.1">
    <property type="nucleotide sequence ID" value="NZ_RKLQ01000001.1"/>
</dbReference>
<sequence>MEIERGDGVTIHYVGRFEDGSLFDTSRQEVARHEDLITAQGVQPADYAPLSFTVGRGDIIEGIEEALVGMAEGEEGTIEVPPEKAYGEIEEEKIREYDPEAFEEMVGSEPEVGLHVEAKNELHGDVTAVRDEAVEVDFNHELAGRTLVFDIEIIDVRK</sequence>
<organism evidence="11 12">
    <name type="scientific">Haloarcula salinisoli</name>
    <dbReference type="NCBI Taxonomy" id="2487746"/>
    <lineage>
        <taxon>Archaea</taxon>
        <taxon>Methanobacteriati</taxon>
        <taxon>Methanobacteriota</taxon>
        <taxon>Stenosarchaea group</taxon>
        <taxon>Halobacteria</taxon>
        <taxon>Halobacteriales</taxon>
        <taxon>Haloarculaceae</taxon>
        <taxon>Haloarcula</taxon>
    </lineage>
</organism>
<dbReference type="GO" id="GO:0042026">
    <property type="term" value="P:protein refolding"/>
    <property type="evidence" value="ECO:0007669"/>
    <property type="project" value="UniProtKB-ARBA"/>
</dbReference>
<keyword evidence="5 8" id="KW-0697">Rotamase</keyword>
<keyword evidence="4" id="KW-0963">Cytoplasm</keyword>
<evidence type="ECO:0000259" key="10">
    <source>
        <dbReference type="PROSITE" id="PS50059"/>
    </source>
</evidence>
<dbReference type="EC" id="5.2.1.8" evidence="9"/>
<comment type="subcellular location">
    <subcellularLocation>
        <location evidence="2">Cytoplasm</location>
    </subcellularLocation>
</comment>
<comment type="caution">
    <text evidence="11">The sequence shown here is derived from an EMBL/GenBank/DDBJ whole genome shotgun (WGS) entry which is preliminary data.</text>
</comment>
<evidence type="ECO:0000256" key="7">
    <source>
        <dbReference type="ARBA" id="ARBA00023235"/>
    </source>
</evidence>
<comment type="similarity">
    <text evidence="3 9">Belongs to the FKBP-type PPIase family.</text>
</comment>
<dbReference type="GO" id="GO:0003755">
    <property type="term" value="F:peptidyl-prolyl cis-trans isomerase activity"/>
    <property type="evidence" value="ECO:0007669"/>
    <property type="project" value="UniProtKB-UniRule"/>
</dbReference>
<dbReference type="InterPro" id="IPR001179">
    <property type="entry name" value="PPIase_FKBP_dom"/>
</dbReference>
<dbReference type="PROSITE" id="PS50059">
    <property type="entry name" value="FKBP_PPIASE"/>
    <property type="match status" value="1"/>
</dbReference>
<name>A0A8J7YFR8_9EURY</name>
<keyword evidence="12" id="KW-1185">Reference proteome</keyword>
<evidence type="ECO:0000256" key="5">
    <source>
        <dbReference type="ARBA" id="ARBA00023110"/>
    </source>
</evidence>
<dbReference type="GO" id="GO:0005737">
    <property type="term" value="C:cytoplasm"/>
    <property type="evidence" value="ECO:0007669"/>
    <property type="project" value="UniProtKB-SubCell"/>
</dbReference>
<evidence type="ECO:0000256" key="9">
    <source>
        <dbReference type="RuleBase" id="RU003915"/>
    </source>
</evidence>